<dbReference type="Pfam" id="PF00400">
    <property type="entry name" value="WD40"/>
    <property type="match status" value="2"/>
</dbReference>
<dbReference type="PANTHER" id="PTHR44324:SF4">
    <property type="entry name" value="WD40 REPEAT DOMAIN 95"/>
    <property type="match status" value="1"/>
</dbReference>
<reference evidence="7 8" key="1">
    <citation type="submission" date="2023-05" db="EMBL/GenBank/DDBJ databases">
        <title>A 100% complete, gapless, phased diploid assembly of the Scenedesmus obliquus UTEX 3031 genome.</title>
        <authorList>
            <person name="Biondi T.C."/>
            <person name="Hanschen E.R."/>
            <person name="Kwon T."/>
            <person name="Eng W."/>
            <person name="Kruse C.P.S."/>
            <person name="Koehler S.I."/>
            <person name="Kunde Y."/>
            <person name="Gleasner C.D."/>
            <person name="You Mak K.T."/>
            <person name="Polle J."/>
            <person name="Hovde B.T."/>
            <person name="Starkenburg S.R."/>
        </authorList>
    </citation>
    <scope>NUCLEOTIDE SEQUENCE [LARGE SCALE GENOMIC DNA]</scope>
    <source>
        <strain evidence="7 8">DOE0152z</strain>
    </source>
</reference>
<feature type="region of interest" description="Disordered" evidence="5">
    <location>
        <begin position="891"/>
        <end position="926"/>
    </location>
</feature>
<dbReference type="EMBL" id="CP126210">
    <property type="protein sequence ID" value="WIA12480.1"/>
    <property type="molecule type" value="Genomic_DNA"/>
</dbReference>
<dbReference type="PANTHER" id="PTHR44324">
    <property type="entry name" value="WD40 REPEAT DOMAIN 95"/>
    <property type="match status" value="1"/>
</dbReference>
<proteinExistence type="predicted"/>
<feature type="compositionally biased region" description="Low complexity" evidence="5">
    <location>
        <begin position="894"/>
        <end position="914"/>
    </location>
</feature>
<dbReference type="Gene3D" id="2.130.10.10">
    <property type="entry name" value="YVTN repeat-like/Quinoprotein amine dehydrogenase"/>
    <property type="match status" value="4"/>
</dbReference>
<dbReference type="SMART" id="SM00320">
    <property type="entry name" value="WD40"/>
    <property type="match status" value="11"/>
</dbReference>
<feature type="domain" description="EF-hand" evidence="6">
    <location>
        <begin position="49"/>
        <end position="84"/>
    </location>
</feature>
<accession>A0ABY8TTR4</accession>
<evidence type="ECO:0000256" key="3">
    <source>
        <dbReference type="ARBA" id="ARBA00022837"/>
    </source>
</evidence>
<dbReference type="Pfam" id="PF13499">
    <property type="entry name" value="EF-hand_7"/>
    <property type="match status" value="1"/>
</dbReference>
<dbReference type="InterPro" id="IPR001680">
    <property type="entry name" value="WD40_rpt"/>
</dbReference>
<feature type="repeat" description="WD" evidence="4">
    <location>
        <begin position="338"/>
        <end position="379"/>
    </location>
</feature>
<keyword evidence="1 4" id="KW-0853">WD repeat</keyword>
<dbReference type="SUPFAM" id="SSF47473">
    <property type="entry name" value="EF-hand"/>
    <property type="match status" value="1"/>
</dbReference>
<dbReference type="Pfam" id="PF11715">
    <property type="entry name" value="Beta-prop_Nup120_160"/>
    <property type="match status" value="1"/>
</dbReference>
<dbReference type="InterPro" id="IPR036322">
    <property type="entry name" value="WD40_repeat_dom_sf"/>
</dbReference>
<dbReference type="InterPro" id="IPR011992">
    <property type="entry name" value="EF-hand-dom_pair"/>
</dbReference>
<gene>
    <name evidence="7" type="ORF">OEZ85_012515</name>
</gene>
<evidence type="ECO:0000313" key="8">
    <source>
        <dbReference type="Proteomes" id="UP001244341"/>
    </source>
</evidence>
<evidence type="ECO:0000259" key="6">
    <source>
        <dbReference type="PROSITE" id="PS50222"/>
    </source>
</evidence>
<dbReference type="InterPro" id="IPR018247">
    <property type="entry name" value="EF_Hand_1_Ca_BS"/>
</dbReference>
<dbReference type="PROSITE" id="PS50082">
    <property type="entry name" value="WD_REPEATS_2"/>
    <property type="match status" value="3"/>
</dbReference>
<dbReference type="PROSITE" id="PS00018">
    <property type="entry name" value="EF_HAND_1"/>
    <property type="match status" value="2"/>
</dbReference>
<dbReference type="InterPro" id="IPR059141">
    <property type="entry name" value="Beta-prop_Nup120_160"/>
</dbReference>
<dbReference type="InterPro" id="IPR002048">
    <property type="entry name" value="EF_hand_dom"/>
</dbReference>
<keyword evidence="3" id="KW-0106">Calcium</keyword>
<evidence type="ECO:0000256" key="2">
    <source>
        <dbReference type="ARBA" id="ARBA00022737"/>
    </source>
</evidence>
<dbReference type="InterPro" id="IPR051242">
    <property type="entry name" value="WD-EF-hand_domain"/>
</dbReference>
<dbReference type="SMART" id="SM00054">
    <property type="entry name" value="EFh"/>
    <property type="match status" value="2"/>
</dbReference>
<dbReference type="SUPFAM" id="SSF50978">
    <property type="entry name" value="WD40 repeat-like"/>
    <property type="match status" value="2"/>
</dbReference>
<keyword evidence="8" id="KW-1185">Reference proteome</keyword>
<evidence type="ECO:0000256" key="5">
    <source>
        <dbReference type="SAM" id="MobiDB-lite"/>
    </source>
</evidence>
<dbReference type="PROSITE" id="PS50222">
    <property type="entry name" value="EF_HAND_2"/>
    <property type="match status" value="2"/>
</dbReference>
<feature type="domain" description="EF-hand" evidence="6">
    <location>
        <begin position="12"/>
        <end position="47"/>
    </location>
</feature>
<sequence>MAEADEDEINLESLKLLKEIFEAADEDGSGELDIDEFCAKLGPHLGVNLKRQQVAQLFMKIDADAGGTVDWDEFTNYMFLEKAQAAAGDSAADNWRLFPADFRDKNEASAYHHEQVDRLYFCGAIDKYISCGRDGSFRLWNAADLKHVKTVNNGSSWITDCLYLPLSRKMVFTTMDRAITYYDINRGSYDLTGRVYASGPMGVPLSLHVLSGDAGERVVYGDTTGATVLLLCGSRELPARDLISTDNHKDYIYLHKEHSDWVTQVRWIPEVGLVSASLDATIKTFDINRERITHTCSHHAKGVHAFVWCKAYSCFASCGLERDVTVWHGTTGRKIGDLRGHTSSVCSIALDDSLNHVFTLSIDKSIKVWDLRNHRCLQTINEDDWVRHDDSQPSCIMYDSSRRRLVTAFHRPYVWQHKVITQDRTGHREPVRGALYNAVFGVVVSVDEGGTVCVWNLQDGCRSGRFTGGHGASRVTAISFDKKQRRLVTAANDGSIKMWNFNNGSMLRSFAHDQEPLEVSEVLFERDEKRGSDTLYAAGWNAKVFVWEDADEDVVTAYKTYEGHQEDIQCMAAYPQRQLLATGDYQGRINIWGLFTGERKSWLSHRAERYETGVEKLLWLPAFSPAQRAATASAAAALTASAASLASASADASSFFGKMLCTLPGAQGLLDVVTAACVDEQASCVVLGDSAGHICVYDISAGIDASSSAAASASFKQRAHWQAHDAGVSSVDYVPARPFANSSCGANGSSMVQPLIVSAGRESNVAVWTLDGGCVGLCGEHAWDLDRQDTWQDAAGQQQRPPRPEAEGMFLKVGLELGRGAPGQLAAAGSDPGGVSMATLVLQGRKQKTLESMVARPEQPHCQLKVHGLDDVEATAGEILKAAADKRKAKARHLSSSVSGGSHMSSWSGLSHGSRPGGFNWRQQHS</sequence>
<dbReference type="InterPro" id="IPR019775">
    <property type="entry name" value="WD40_repeat_CS"/>
</dbReference>
<organism evidence="7 8">
    <name type="scientific">Tetradesmus obliquus</name>
    <name type="common">Green alga</name>
    <name type="synonym">Acutodesmus obliquus</name>
    <dbReference type="NCBI Taxonomy" id="3088"/>
    <lineage>
        <taxon>Eukaryota</taxon>
        <taxon>Viridiplantae</taxon>
        <taxon>Chlorophyta</taxon>
        <taxon>core chlorophytes</taxon>
        <taxon>Chlorophyceae</taxon>
        <taxon>CS clade</taxon>
        <taxon>Sphaeropleales</taxon>
        <taxon>Scenedesmaceae</taxon>
        <taxon>Tetradesmus</taxon>
    </lineage>
</organism>
<dbReference type="Proteomes" id="UP001244341">
    <property type="component" value="Chromosome 3b"/>
</dbReference>
<dbReference type="CDD" id="cd00051">
    <property type="entry name" value="EFh"/>
    <property type="match status" value="1"/>
</dbReference>
<feature type="repeat" description="WD" evidence="4">
    <location>
        <begin position="475"/>
        <end position="509"/>
    </location>
</feature>
<dbReference type="CDD" id="cd00200">
    <property type="entry name" value="WD40"/>
    <property type="match status" value="1"/>
</dbReference>
<evidence type="ECO:0000256" key="4">
    <source>
        <dbReference type="PROSITE-ProRule" id="PRU00221"/>
    </source>
</evidence>
<feature type="repeat" description="WD" evidence="4">
    <location>
        <begin position="561"/>
        <end position="594"/>
    </location>
</feature>
<protein>
    <recommendedName>
        <fullName evidence="6">EF-hand domain-containing protein</fullName>
    </recommendedName>
</protein>
<evidence type="ECO:0000256" key="1">
    <source>
        <dbReference type="ARBA" id="ARBA00022574"/>
    </source>
</evidence>
<dbReference type="PROSITE" id="PS50294">
    <property type="entry name" value="WD_REPEATS_REGION"/>
    <property type="match status" value="3"/>
</dbReference>
<evidence type="ECO:0000313" key="7">
    <source>
        <dbReference type="EMBL" id="WIA12480.1"/>
    </source>
</evidence>
<dbReference type="Gene3D" id="1.10.238.10">
    <property type="entry name" value="EF-hand"/>
    <property type="match status" value="1"/>
</dbReference>
<keyword evidence="2" id="KW-0677">Repeat</keyword>
<dbReference type="PROSITE" id="PS00678">
    <property type="entry name" value="WD_REPEATS_1"/>
    <property type="match status" value="2"/>
</dbReference>
<dbReference type="InterPro" id="IPR015943">
    <property type="entry name" value="WD40/YVTN_repeat-like_dom_sf"/>
</dbReference>
<name>A0ABY8TTR4_TETOB</name>